<dbReference type="Gene3D" id="3.30.1310.20">
    <property type="entry name" value="PRTase-like"/>
    <property type="match status" value="1"/>
</dbReference>
<comment type="caution">
    <text evidence="2">The sequence shown here is derived from an EMBL/GenBank/DDBJ whole genome shotgun (WGS) entry which is preliminary data.</text>
</comment>
<dbReference type="SUPFAM" id="SSF53271">
    <property type="entry name" value="PRTase-like"/>
    <property type="match status" value="1"/>
</dbReference>
<sequence length="219" mass="24274">MIFNNRFTAGNLLADKLEIYKNDKELLVLSVPRGGVVVGSQIAYHLDTPHIAIVVKKLSAPHNKELAIGAISSDGSKIVRWDLLSKIGISKEYLTNEVLSKKKAIKILERKLQGNDLSSEIIKFKKYVLVDDGIATGATILAAIRQMKSIKMVGEKERMAGLILAIPVIAKEVYNKLSSEVEEIVSLDIPDNLISVGQFYKDFSQVSDEEVIRLLENKI</sequence>
<dbReference type="InterPro" id="IPR029057">
    <property type="entry name" value="PRTase-like"/>
</dbReference>
<dbReference type="GO" id="GO:0016757">
    <property type="term" value="F:glycosyltransferase activity"/>
    <property type="evidence" value="ECO:0007669"/>
    <property type="project" value="UniProtKB-KW"/>
</dbReference>
<keyword evidence="2" id="KW-0808">Transferase</keyword>
<dbReference type="EMBL" id="PCWS01000152">
    <property type="protein sequence ID" value="PIR07671.1"/>
    <property type="molecule type" value="Genomic_DNA"/>
</dbReference>
<dbReference type="Proteomes" id="UP000230707">
    <property type="component" value="Unassembled WGS sequence"/>
</dbReference>
<evidence type="ECO:0000313" key="3">
    <source>
        <dbReference type="Proteomes" id="UP000230707"/>
    </source>
</evidence>
<organism evidence="2 3">
    <name type="scientific">Candidatus Gottesmanbacteria bacterium CG11_big_fil_rev_8_21_14_0_20_37_11</name>
    <dbReference type="NCBI Taxonomy" id="1974575"/>
    <lineage>
        <taxon>Bacteria</taxon>
        <taxon>Candidatus Gottesmaniibacteriota</taxon>
    </lineage>
</organism>
<keyword evidence="2" id="KW-0328">Glycosyltransferase</keyword>
<feature type="domain" description="Phosphoribosyltransferase" evidence="1">
    <location>
        <begin position="16"/>
        <end position="151"/>
    </location>
</feature>
<accession>A0A2H0NFL0</accession>
<evidence type="ECO:0000259" key="1">
    <source>
        <dbReference type="Pfam" id="PF00156"/>
    </source>
</evidence>
<proteinExistence type="predicted"/>
<protein>
    <submittedName>
        <fullName evidence="2">Phosphoribosyltransferase</fullName>
    </submittedName>
</protein>
<reference evidence="2 3" key="1">
    <citation type="submission" date="2017-09" db="EMBL/GenBank/DDBJ databases">
        <title>Depth-based differentiation of microbial function through sediment-hosted aquifers and enrichment of novel symbionts in the deep terrestrial subsurface.</title>
        <authorList>
            <person name="Probst A.J."/>
            <person name="Ladd B."/>
            <person name="Jarett J.K."/>
            <person name="Geller-Mcgrath D.E."/>
            <person name="Sieber C.M."/>
            <person name="Emerson J.B."/>
            <person name="Anantharaman K."/>
            <person name="Thomas B.C."/>
            <person name="Malmstrom R."/>
            <person name="Stieglmeier M."/>
            <person name="Klingl A."/>
            <person name="Woyke T."/>
            <person name="Ryan C.M."/>
            <person name="Banfield J.F."/>
        </authorList>
    </citation>
    <scope>NUCLEOTIDE SEQUENCE [LARGE SCALE GENOMIC DNA]</scope>
    <source>
        <strain evidence="2">CG11_big_fil_rev_8_21_14_0_20_37_11</strain>
    </source>
</reference>
<dbReference type="InterPro" id="IPR000836">
    <property type="entry name" value="PRTase_dom"/>
</dbReference>
<dbReference type="Pfam" id="PF00156">
    <property type="entry name" value="Pribosyltran"/>
    <property type="match status" value="1"/>
</dbReference>
<evidence type="ECO:0000313" key="2">
    <source>
        <dbReference type="EMBL" id="PIR07671.1"/>
    </source>
</evidence>
<dbReference type="CDD" id="cd06223">
    <property type="entry name" value="PRTases_typeI"/>
    <property type="match status" value="1"/>
</dbReference>
<gene>
    <name evidence="2" type="ORF">COV53_07050</name>
</gene>
<name>A0A2H0NFL0_9BACT</name>
<dbReference type="Gene3D" id="3.40.50.2020">
    <property type="match status" value="1"/>
</dbReference>
<dbReference type="AlphaFoldDB" id="A0A2H0NFL0"/>